<organism evidence="2 3">
    <name type="scientific">Caenorhabditis tropicalis</name>
    <dbReference type="NCBI Taxonomy" id="1561998"/>
    <lineage>
        <taxon>Eukaryota</taxon>
        <taxon>Metazoa</taxon>
        <taxon>Ecdysozoa</taxon>
        <taxon>Nematoda</taxon>
        <taxon>Chromadorea</taxon>
        <taxon>Rhabditida</taxon>
        <taxon>Rhabditina</taxon>
        <taxon>Rhabditomorpha</taxon>
        <taxon>Rhabditoidea</taxon>
        <taxon>Rhabditidae</taxon>
        <taxon>Peloderinae</taxon>
        <taxon>Caenorhabditis</taxon>
    </lineage>
</organism>
<feature type="compositionally biased region" description="Polar residues" evidence="1">
    <location>
        <begin position="106"/>
        <end position="126"/>
    </location>
</feature>
<proteinExistence type="predicted"/>
<feature type="region of interest" description="Disordered" evidence="1">
    <location>
        <begin position="105"/>
        <end position="126"/>
    </location>
</feature>
<sequence>MENGGTREVSEQKLHYSVLMVSCYWVNNAYRSIVTRWLSHSQECAKPIDNFGNASVGFPIEAEVAISMKKHGIVGGILCLNCSRIDHSIERASEDYEHEIKEFRNPSLSSHSLEIPNNQNPKQFLN</sequence>
<reference evidence="3" key="1">
    <citation type="submission" date="2016-11" db="UniProtKB">
        <authorList>
            <consortium name="WormBaseParasite"/>
        </authorList>
    </citation>
    <scope>IDENTIFICATION</scope>
</reference>
<accession>A0A1I7TCF0</accession>
<protein>
    <submittedName>
        <fullName evidence="3">Uncharacterized protein</fullName>
    </submittedName>
</protein>
<dbReference type="Proteomes" id="UP000095282">
    <property type="component" value="Unplaced"/>
</dbReference>
<dbReference type="AlphaFoldDB" id="A0A1I7TCF0"/>
<dbReference type="WBParaSite" id="Csp11.Scaffold58.g378.t1">
    <property type="protein sequence ID" value="Csp11.Scaffold58.g378.t1"/>
    <property type="gene ID" value="Csp11.Scaffold58.g378"/>
</dbReference>
<evidence type="ECO:0000313" key="3">
    <source>
        <dbReference type="WBParaSite" id="Csp11.Scaffold58.g378.t1"/>
    </source>
</evidence>
<evidence type="ECO:0000313" key="2">
    <source>
        <dbReference type="Proteomes" id="UP000095282"/>
    </source>
</evidence>
<keyword evidence="2" id="KW-1185">Reference proteome</keyword>
<evidence type="ECO:0000256" key="1">
    <source>
        <dbReference type="SAM" id="MobiDB-lite"/>
    </source>
</evidence>
<name>A0A1I7TCF0_9PELO</name>